<keyword evidence="2" id="KW-1185">Reference proteome</keyword>
<dbReference type="Proteomes" id="UP000054248">
    <property type="component" value="Unassembled WGS sequence"/>
</dbReference>
<dbReference type="STRING" id="1051891.A0A0C3M7M0"/>
<accession>A0A0C3M7M0</accession>
<sequence length="224" mass="25935">MPFLRPAIQNLAQLKILTFRTVNFDGGRWLPNLGNCCPHLRWLIFTFCIGYTIPSIRLLVETRRQRDGINPLEILCIQPFYDAPPECWADEEDAAWFSKFLKFKDQDDCWQTEPEVRQVILIFQTPIGLTALAVISEVLVAELGEECSTRRCSRSKIKKCYIDGKVNTIMSGTLPPTVNRARQLTRGVRIWTAQPPGAEHERSDRKETRNIRLGKRHECWATYR</sequence>
<evidence type="ECO:0000313" key="2">
    <source>
        <dbReference type="Proteomes" id="UP000054248"/>
    </source>
</evidence>
<name>A0A0C3M7M0_9AGAM</name>
<gene>
    <name evidence="1" type="ORF">M407DRAFT_226505</name>
</gene>
<protein>
    <submittedName>
        <fullName evidence="1">Uncharacterized protein</fullName>
    </submittedName>
</protein>
<dbReference type="AlphaFoldDB" id="A0A0C3M7M0"/>
<dbReference type="HOGENOM" id="CLU_1235834_0_0_1"/>
<reference evidence="2" key="2">
    <citation type="submission" date="2015-01" db="EMBL/GenBank/DDBJ databases">
        <title>Evolutionary Origins and Diversification of the Mycorrhizal Mutualists.</title>
        <authorList>
            <consortium name="DOE Joint Genome Institute"/>
            <consortium name="Mycorrhizal Genomics Consortium"/>
            <person name="Kohler A."/>
            <person name="Kuo A."/>
            <person name="Nagy L.G."/>
            <person name="Floudas D."/>
            <person name="Copeland A."/>
            <person name="Barry K.W."/>
            <person name="Cichocki N."/>
            <person name="Veneault-Fourrey C."/>
            <person name="LaButti K."/>
            <person name="Lindquist E.A."/>
            <person name="Lipzen A."/>
            <person name="Lundell T."/>
            <person name="Morin E."/>
            <person name="Murat C."/>
            <person name="Riley R."/>
            <person name="Ohm R."/>
            <person name="Sun H."/>
            <person name="Tunlid A."/>
            <person name="Henrissat B."/>
            <person name="Grigoriev I.V."/>
            <person name="Hibbett D.S."/>
            <person name="Martin F."/>
        </authorList>
    </citation>
    <scope>NUCLEOTIDE SEQUENCE [LARGE SCALE GENOMIC DNA]</scope>
    <source>
        <strain evidence="2">MUT 4182</strain>
    </source>
</reference>
<proteinExistence type="predicted"/>
<reference evidence="1 2" key="1">
    <citation type="submission" date="2014-04" db="EMBL/GenBank/DDBJ databases">
        <authorList>
            <consortium name="DOE Joint Genome Institute"/>
            <person name="Kuo A."/>
            <person name="Girlanda M."/>
            <person name="Perotto S."/>
            <person name="Kohler A."/>
            <person name="Nagy L.G."/>
            <person name="Floudas D."/>
            <person name="Copeland A."/>
            <person name="Barry K.W."/>
            <person name="Cichocki N."/>
            <person name="Veneault-Fourrey C."/>
            <person name="LaButti K."/>
            <person name="Lindquist E.A."/>
            <person name="Lipzen A."/>
            <person name="Lundell T."/>
            <person name="Morin E."/>
            <person name="Murat C."/>
            <person name="Sun H."/>
            <person name="Tunlid A."/>
            <person name="Henrissat B."/>
            <person name="Grigoriev I.V."/>
            <person name="Hibbett D.S."/>
            <person name="Martin F."/>
            <person name="Nordberg H.P."/>
            <person name="Cantor M.N."/>
            <person name="Hua S.X."/>
        </authorList>
    </citation>
    <scope>NUCLEOTIDE SEQUENCE [LARGE SCALE GENOMIC DNA]</scope>
    <source>
        <strain evidence="1 2">MUT 4182</strain>
    </source>
</reference>
<organism evidence="1 2">
    <name type="scientific">Tulasnella calospora MUT 4182</name>
    <dbReference type="NCBI Taxonomy" id="1051891"/>
    <lineage>
        <taxon>Eukaryota</taxon>
        <taxon>Fungi</taxon>
        <taxon>Dikarya</taxon>
        <taxon>Basidiomycota</taxon>
        <taxon>Agaricomycotina</taxon>
        <taxon>Agaricomycetes</taxon>
        <taxon>Cantharellales</taxon>
        <taxon>Tulasnellaceae</taxon>
        <taxon>Tulasnella</taxon>
    </lineage>
</organism>
<evidence type="ECO:0000313" key="1">
    <source>
        <dbReference type="EMBL" id="KIO29692.1"/>
    </source>
</evidence>
<dbReference type="EMBL" id="KN822979">
    <property type="protein sequence ID" value="KIO29692.1"/>
    <property type="molecule type" value="Genomic_DNA"/>
</dbReference>
<dbReference type="OrthoDB" id="3289100at2759"/>